<dbReference type="InterPro" id="IPR001611">
    <property type="entry name" value="Leu-rich_rpt"/>
</dbReference>
<reference evidence="6" key="2">
    <citation type="submission" date="2025-08" db="UniProtKB">
        <authorList>
            <consortium name="Ensembl"/>
        </authorList>
    </citation>
    <scope>IDENTIFICATION</scope>
</reference>
<keyword evidence="2" id="KW-0677">Repeat</keyword>
<dbReference type="InterPro" id="IPR050216">
    <property type="entry name" value="LRR_domain-containing"/>
</dbReference>
<dbReference type="SUPFAM" id="SSF52058">
    <property type="entry name" value="L domain-like"/>
    <property type="match status" value="2"/>
</dbReference>
<dbReference type="Proteomes" id="UP000007754">
    <property type="component" value="Chromosome 8"/>
</dbReference>
<dbReference type="InterPro" id="IPR055414">
    <property type="entry name" value="LRR_R13L4/SHOC2-like"/>
</dbReference>
<dbReference type="PRINTS" id="PR00019">
    <property type="entry name" value="LEURICHRPT"/>
</dbReference>
<evidence type="ECO:0000256" key="2">
    <source>
        <dbReference type="ARBA" id="ARBA00022737"/>
    </source>
</evidence>
<dbReference type="FunFam" id="3.80.10.10:FF:000116">
    <property type="entry name" value="Leucine-rich repeat-containing protein 40"/>
    <property type="match status" value="1"/>
</dbReference>
<proteinExistence type="predicted"/>
<evidence type="ECO:0000256" key="3">
    <source>
        <dbReference type="ARBA" id="ARBA00071450"/>
    </source>
</evidence>
<reference evidence="6 7" key="1">
    <citation type="journal article" date="2010" name="Nature">
        <title>The genome of a songbird.</title>
        <authorList>
            <person name="Warren W.C."/>
            <person name="Clayton D.F."/>
            <person name="Ellegren H."/>
            <person name="Arnold A.P."/>
            <person name="Hillier L.W."/>
            <person name="Kunstner A."/>
            <person name="Searle S."/>
            <person name="White S."/>
            <person name="Vilella A.J."/>
            <person name="Fairley S."/>
            <person name="Heger A."/>
            <person name="Kong L."/>
            <person name="Ponting C.P."/>
            <person name="Jarvis E.D."/>
            <person name="Mello C.V."/>
            <person name="Minx P."/>
            <person name="Lovell P."/>
            <person name="Velho T.A."/>
            <person name="Ferris M."/>
            <person name="Balakrishnan C.N."/>
            <person name="Sinha S."/>
            <person name="Blatti C."/>
            <person name="London S.E."/>
            <person name="Li Y."/>
            <person name="Lin Y.C."/>
            <person name="George J."/>
            <person name="Sweedler J."/>
            <person name="Southey B."/>
            <person name="Gunaratne P."/>
            <person name="Watson M."/>
            <person name="Nam K."/>
            <person name="Backstrom N."/>
            <person name="Smeds L."/>
            <person name="Nabholz B."/>
            <person name="Itoh Y."/>
            <person name="Whitney O."/>
            <person name="Pfenning A.R."/>
            <person name="Howard J."/>
            <person name="Volker M."/>
            <person name="Skinner B.M."/>
            <person name="Griffin D.K."/>
            <person name="Ye L."/>
            <person name="McLaren W.M."/>
            <person name="Flicek P."/>
            <person name="Quesada V."/>
            <person name="Velasco G."/>
            <person name="Lopez-Otin C."/>
            <person name="Puente X.S."/>
            <person name="Olender T."/>
            <person name="Lancet D."/>
            <person name="Smit A.F."/>
            <person name="Hubley R."/>
            <person name="Konkel M.K."/>
            <person name="Walker J.A."/>
            <person name="Batzer M.A."/>
            <person name="Gu W."/>
            <person name="Pollock D.D."/>
            <person name="Chen L."/>
            <person name="Cheng Z."/>
            <person name="Eichler E.E."/>
            <person name="Stapley J."/>
            <person name="Slate J."/>
            <person name="Ekblom R."/>
            <person name="Birkhead T."/>
            <person name="Burke T."/>
            <person name="Burt D."/>
            <person name="Scharff C."/>
            <person name="Adam I."/>
            <person name="Richard H."/>
            <person name="Sultan M."/>
            <person name="Soldatov A."/>
            <person name="Lehrach H."/>
            <person name="Edwards S.V."/>
            <person name="Yang S.P."/>
            <person name="Li X."/>
            <person name="Graves T."/>
            <person name="Fulton L."/>
            <person name="Nelson J."/>
            <person name="Chinwalla A."/>
            <person name="Hou S."/>
            <person name="Mardis E.R."/>
            <person name="Wilson R.K."/>
        </authorList>
    </citation>
    <scope>NUCLEOTIDE SEQUENCE [LARGE SCALE GENOMIC DNA]</scope>
</reference>
<dbReference type="PANTHER" id="PTHR48051">
    <property type="match status" value="1"/>
</dbReference>
<keyword evidence="7" id="KW-1185">Reference proteome</keyword>
<evidence type="ECO:0000313" key="7">
    <source>
        <dbReference type="Proteomes" id="UP000007754"/>
    </source>
</evidence>
<dbReference type="Pfam" id="PF13855">
    <property type="entry name" value="LRR_8"/>
    <property type="match status" value="3"/>
</dbReference>
<reference evidence="6" key="3">
    <citation type="submission" date="2025-09" db="UniProtKB">
        <authorList>
            <consortium name="Ensembl"/>
        </authorList>
    </citation>
    <scope>IDENTIFICATION</scope>
</reference>
<dbReference type="FunFam" id="3.80.10.10:FF:000265">
    <property type="entry name" value="Leucine-rich repeat-containing protein 40"/>
    <property type="match status" value="1"/>
</dbReference>
<dbReference type="Pfam" id="PF23598">
    <property type="entry name" value="LRR_14"/>
    <property type="match status" value="1"/>
</dbReference>
<dbReference type="GO" id="GO:0005737">
    <property type="term" value="C:cytoplasm"/>
    <property type="evidence" value="ECO:0007669"/>
    <property type="project" value="TreeGrafter"/>
</dbReference>
<evidence type="ECO:0000256" key="4">
    <source>
        <dbReference type="SAM" id="MobiDB-lite"/>
    </source>
</evidence>
<dbReference type="Ensembl" id="ENSTGUT00000041500.1">
    <property type="protein sequence ID" value="ENSTGUP00000033114.1"/>
    <property type="gene ID" value="ENSTGUG00000010302.2"/>
</dbReference>
<accession>A0A674HFZ0</accession>
<sequence length="569" mass="62736">MAAARRARAGGGGGGGGAGPGFGRAAEPAVPQGLLRLARRSGQLNLAGRGLTHVPEHVWRINLDTPEEAQQNLSFGAADRWWEQTDLTKLILASNKLQSLSEDVQLLPALTVLDVHDNQLTSLPSALGQLENLQKLDVSHNKLRSLPEELLQLPRLRSLLVQHNELSQLPEGLGQLLSLEELDVSNNQLTAIPTSFALLVNLVRLNLACNQLKELPADLSAMKSLRQLDCTKNYLETVPPKLATMASLEQLYLRKNKLRSLPELPSCKLLKELHAGENQIEILNAENLKQLNSLCVLELRDNKIKAVPEEITVLQKLERLDLANNDISRLPYTLGNLPQLKFLALEGNPLRTIRRDLLQKGTQELLKYLRSKIQDDGPGPSEEPPVTAMTLPSQSKVNIHAITTLKLLEYSDKQAAEIPEAVFDAVGANPVATVNFSKNQLREIPPRNNVLTALPEEMEALKRLHTINLAFNRFKVFPSVLYRLPALETILLSNNQVGSIDPVQLKGLDKLGTLDLQNNDLLQVPPELGNCENLRSLLLEGNPFRTPRAAVLAKGTAAVLEYLRSRIPS</sequence>
<organism evidence="6 7">
    <name type="scientific">Taeniopygia guttata</name>
    <name type="common">Zebra finch</name>
    <name type="synonym">Poephila guttata</name>
    <dbReference type="NCBI Taxonomy" id="59729"/>
    <lineage>
        <taxon>Eukaryota</taxon>
        <taxon>Metazoa</taxon>
        <taxon>Chordata</taxon>
        <taxon>Craniata</taxon>
        <taxon>Vertebrata</taxon>
        <taxon>Euteleostomi</taxon>
        <taxon>Archelosauria</taxon>
        <taxon>Archosauria</taxon>
        <taxon>Dinosauria</taxon>
        <taxon>Saurischia</taxon>
        <taxon>Theropoda</taxon>
        <taxon>Coelurosauria</taxon>
        <taxon>Aves</taxon>
        <taxon>Neognathae</taxon>
        <taxon>Neoaves</taxon>
        <taxon>Telluraves</taxon>
        <taxon>Australaves</taxon>
        <taxon>Passeriformes</taxon>
        <taxon>Passeroidea</taxon>
        <taxon>Estrildidae</taxon>
        <taxon>Estrildinae</taxon>
        <taxon>Taeniopygia</taxon>
    </lineage>
</organism>
<gene>
    <name evidence="6" type="primary">LRRC40</name>
</gene>
<dbReference type="InterPro" id="IPR032675">
    <property type="entry name" value="LRR_dom_sf"/>
</dbReference>
<protein>
    <recommendedName>
        <fullName evidence="3">Leucine-rich repeat-containing protein 40</fullName>
    </recommendedName>
</protein>
<dbReference type="SMART" id="SM00365">
    <property type="entry name" value="LRR_SD22"/>
    <property type="match status" value="6"/>
</dbReference>
<dbReference type="GeneTree" id="ENSGT00940000156968"/>
<dbReference type="Gene3D" id="3.80.10.10">
    <property type="entry name" value="Ribonuclease Inhibitor"/>
    <property type="match status" value="4"/>
</dbReference>
<keyword evidence="1" id="KW-0433">Leucine-rich repeat</keyword>
<dbReference type="PROSITE" id="PS51450">
    <property type="entry name" value="LRR"/>
    <property type="match status" value="6"/>
</dbReference>
<evidence type="ECO:0000313" key="6">
    <source>
        <dbReference type="Ensembl" id="ENSTGUP00000033114.1"/>
    </source>
</evidence>
<evidence type="ECO:0000256" key="1">
    <source>
        <dbReference type="ARBA" id="ARBA00022614"/>
    </source>
</evidence>
<feature type="domain" description="Disease resistance R13L4/SHOC-2-like LRR" evidence="5">
    <location>
        <begin position="256"/>
        <end position="346"/>
    </location>
</feature>
<dbReference type="FunFam" id="3.80.10.10:FF:000206">
    <property type="entry name" value="leucine-rich repeat-containing protein 40"/>
    <property type="match status" value="1"/>
</dbReference>
<dbReference type="PANTHER" id="PTHR48051:SF1">
    <property type="entry name" value="RAS SUPPRESSOR PROTEIN 1"/>
    <property type="match status" value="1"/>
</dbReference>
<dbReference type="SMART" id="SM00364">
    <property type="entry name" value="LRR_BAC"/>
    <property type="match status" value="10"/>
</dbReference>
<feature type="compositionally biased region" description="Gly residues" evidence="4">
    <location>
        <begin position="9"/>
        <end position="22"/>
    </location>
</feature>
<dbReference type="InterPro" id="IPR003591">
    <property type="entry name" value="Leu-rich_rpt_typical-subtyp"/>
</dbReference>
<dbReference type="SMART" id="SM00369">
    <property type="entry name" value="LRR_TYP"/>
    <property type="match status" value="13"/>
</dbReference>
<name>A0A674HFZ0_TAEGU</name>
<feature type="region of interest" description="Disordered" evidence="4">
    <location>
        <begin position="1"/>
        <end position="25"/>
    </location>
</feature>
<dbReference type="AlphaFoldDB" id="A0A674HFZ0"/>
<dbReference type="FunFam" id="3.80.10.10:FF:000193">
    <property type="entry name" value="Leucine-rich repeat-containing protein 40"/>
    <property type="match status" value="1"/>
</dbReference>
<evidence type="ECO:0000259" key="5">
    <source>
        <dbReference type="Pfam" id="PF23598"/>
    </source>
</evidence>